<keyword evidence="2" id="KW-1185">Reference proteome</keyword>
<accession>A0A1Q3CSR0</accession>
<dbReference type="STRING" id="3775.A0A1Q3CSR0"/>
<dbReference type="Proteomes" id="UP000187406">
    <property type="component" value="Unassembled WGS sequence"/>
</dbReference>
<evidence type="ECO:0008006" key="3">
    <source>
        <dbReference type="Google" id="ProtNLM"/>
    </source>
</evidence>
<evidence type="ECO:0000313" key="1">
    <source>
        <dbReference type="EMBL" id="GAV83286.1"/>
    </source>
</evidence>
<evidence type="ECO:0000313" key="2">
    <source>
        <dbReference type="Proteomes" id="UP000187406"/>
    </source>
</evidence>
<name>A0A1Q3CSR0_CEPFO</name>
<feature type="non-terminal residue" evidence="1">
    <location>
        <position position="155"/>
    </location>
</feature>
<dbReference type="OrthoDB" id="786614at2759"/>
<feature type="non-terminal residue" evidence="1">
    <location>
        <position position="1"/>
    </location>
</feature>
<reference evidence="2" key="1">
    <citation type="submission" date="2016-04" db="EMBL/GenBank/DDBJ databases">
        <title>Cephalotus genome sequencing.</title>
        <authorList>
            <person name="Fukushima K."/>
            <person name="Hasebe M."/>
            <person name="Fang X."/>
        </authorList>
    </citation>
    <scope>NUCLEOTIDE SEQUENCE [LARGE SCALE GENOMIC DNA]</scope>
    <source>
        <strain evidence="2">cv. St1</strain>
    </source>
</reference>
<sequence length="155" mass="17949">SEGMDAIRERLHKLELLVGEPRVEDPGQTVLARLDDSEERFKQVLLDMISFTDTLRRSIKVNQEEISILKKALCGSFSRVEGHSKKFKVPQPEPFNGRDAKFLENFLWDMEQYLGATRVPDVEKVPITSVYLSGDAKLWWRTRVLDNETFGRPRI</sequence>
<dbReference type="EMBL" id="BDDD01002840">
    <property type="protein sequence ID" value="GAV83286.1"/>
    <property type="molecule type" value="Genomic_DNA"/>
</dbReference>
<protein>
    <recommendedName>
        <fullName evidence="3">Retrotransposon gag domain-containing protein</fullName>
    </recommendedName>
</protein>
<gene>
    <name evidence="1" type="ORF">CFOL_v3_26734</name>
</gene>
<dbReference type="AlphaFoldDB" id="A0A1Q3CSR0"/>
<comment type="caution">
    <text evidence="1">The sequence shown here is derived from an EMBL/GenBank/DDBJ whole genome shotgun (WGS) entry which is preliminary data.</text>
</comment>
<dbReference type="InParanoid" id="A0A1Q3CSR0"/>
<proteinExistence type="predicted"/>
<organism evidence="1 2">
    <name type="scientific">Cephalotus follicularis</name>
    <name type="common">Albany pitcher plant</name>
    <dbReference type="NCBI Taxonomy" id="3775"/>
    <lineage>
        <taxon>Eukaryota</taxon>
        <taxon>Viridiplantae</taxon>
        <taxon>Streptophyta</taxon>
        <taxon>Embryophyta</taxon>
        <taxon>Tracheophyta</taxon>
        <taxon>Spermatophyta</taxon>
        <taxon>Magnoliopsida</taxon>
        <taxon>eudicotyledons</taxon>
        <taxon>Gunneridae</taxon>
        <taxon>Pentapetalae</taxon>
        <taxon>rosids</taxon>
        <taxon>fabids</taxon>
        <taxon>Oxalidales</taxon>
        <taxon>Cephalotaceae</taxon>
        <taxon>Cephalotus</taxon>
    </lineage>
</organism>